<feature type="binding site" evidence="16">
    <location>
        <position position="787"/>
    </location>
    <ligand>
        <name>ATP</name>
        <dbReference type="ChEBI" id="CHEBI:30616"/>
        <label>2</label>
    </ligand>
</feature>
<evidence type="ECO:0000256" key="2">
    <source>
        <dbReference type="ARBA" id="ARBA00005077"/>
    </source>
</evidence>
<dbReference type="Pfam" id="PF02787">
    <property type="entry name" value="CPSase_L_D3"/>
    <property type="match status" value="1"/>
</dbReference>
<evidence type="ECO:0000256" key="11">
    <source>
        <dbReference type="ARBA" id="ARBA00022842"/>
    </source>
</evidence>
<dbReference type="Pfam" id="PF02786">
    <property type="entry name" value="CPSase_L_D2"/>
    <property type="match status" value="2"/>
</dbReference>
<dbReference type="GO" id="GO:0046872">
    <property type="term" value="F:metal ion binding"/>
    <property type="evidence" value="ECO:0007669"/>
    <property type="project" value="UniProtKB-KW"/>
</dbReference>
<dbReference type="Pfam" id="PF02142">
    <property type="entry name" value="MGS"/>
    <property type="match status" value="1"/>
</dbReference>
<organism evidence="19 20">
    <name type="scientific">Evansella caseinilytica</name>
    <dbReference type="NCBI Taxonomy" id="1503961"/>
    <lineage>
        <taxon>Bacteria</taxon>
        <taxon>Bacillati</taxon>
        <taxon>Bacillota</taxon>
        <taxon>Bacilli</taxon>
        <taxon>Bacillales</taxon>
        <taxon>Bacillaceae</taxon>
        <taxon>Evansella</taxon>
    </lineage>
</organism>
<dbReference type="PANTHER" id="PTHR11405:SF53">
    <property type="entry name" value="CARBAMOYL-PHOSPHATE SYNTHASE [AMMONIA], MITOCHONDRIAL"/>
    <property type="match status" value="1"/>
</dbReference>
<keyword evidence="11" id="KW-0460">Magnesium</keyword>
<dbReference type="InterPro" id="IPR005479">
    <property type="entry name" value="CPAse_ATP-bd"/>
</dbReference>
<evidence type="ECO:0000256" key="15">
    <source>
        <dbReference type="ARBA" id="ARBA00048816"/>
    </source>
</evidence>
<dbReference type="InterPro" id="IPR005483">
    <property type="entry name" value="CPSase_dom"/>
</dbReference>
<dbReference type="FunFam" id="3.30.470.20:FF:000026">
    <property type="entry name" value="Carbamoyl-phosphate synthase large chain"/>
    <property type="match status" value="1"/>
</dbReference>
<dbReference type="GO" id="GO:0044205">
    <property type="term" value="P:'de novo' UMP biosynthetic process"/>
    <property type="evidence" value="ECO:0007669"/>
    <property type="project" value="UniProtKB-UniRule"/>
</dbReference>
<feature type="binding site" evidence="16">
    <location>
        <position position="284"/>
    </location>
    <ligand>
        <name>ATP</name>
        <dbReference type="ChEBI" id="CHEBI:30616"/>
        <label>1</label>
    </ligand>
</feature>
<feature type="domain" description="MGS-like" evidence="18">
    <location>
        <begin position="950"/>
        <end position="1112"/>
    </location>
</feature>
<dbReference type="InterPro" id="IPR006275">
    <property type="entry name" value="CPSase_lsu"/>
</dbReference>
<accession>A0A1H3RCE9</accession>
<comment type="pathway">
    <text evidence="16">Pyrimidine metabolism; UMP biosynthesis via de novo pathway; (S)-dihydroorotate from bicarbonate: step 1/3.</text>
</comment>
<feature type="binding site" evidence="16">
    <location>
        <position position="714"/>
    </location>
    <ligand>
        <name>ATP</name>
        <dbReference type="ChEBI" id="CHEBI:30616"/>
        <label>2</label>
    </ligand>
</feature>
<comment type="catalytic activity">
    <reaction evidence="14 16">
        <text>hydrogencarbonate + NH4(+) + 2 ATP = carbamoyl phosphate + 2 ADP + phosphate + 2 H(+)</text>
        <dbReference type="Rhea" id="RHEA:18029"/>
        <dbReference type="ChEBI" id="CHEBI:15378"/>
        <dbReference type="ChEBI" id="CHEBI:17544"/>
        <dbReference type="ChEBI" id="CHEBI:28938"/>
        <dbReference type="ChEBI" id="CHEBI:30616"/>
        <dbReference type="ChEBI" id="CHEBI:43474"/>
        <dbReference type="ChEBI" id="CHEBI:58228"/>
        <dbReference type="ChEBI" id="CHEBI:456216"/>
        <dbReference type="EC" id="6.3.4.16"/>
    </reaction>
</comment>
<feature type="binding site" evidence="16">
    <location>
        <position position="786"/>
    </location>
    <ligand>
        <name>ATP</name>
        <dbReference type="ChEBI" id="CHEBI:30616"/>
        <label>2</label>
    </ligand>
</feature>
<dbReference type="SUPFAM" id="SSF52440">
    <property type="entry name" value="PreATP-grasp domain"/>
    <property type="match status" value="2"/>
</dbReference>
<dbReference type="PANTHER" id="PTHR11405">
    <property type="entry name" value="CARBAMOYLTRANSFERASE FAMILY MEMBER"/>
    <property type="match status" value="1"/>
</dbReference>
<evidence type="ECO:0000256" key="12">
    <source>
        <dbReference type="ARBA" id="ARBA00022975"/>
    </source>
</evidence>
<dbReference type="FunFam" id="3.40.50.20:FF:000001">
    <property type="entry name" value="Carbamoyl-phosphate synthase large chain"/>
    <property type="match status" value="2"/>
</dbReference>
<feature type="binding site" evidence="16">
    <location>
        <position position="129"/>
    </location>
    <ligand>
        <name>ATP</name>
        <dbReference type="ChEBI" id="CHEBI:30616"/>
        <label>1</label>
    </ligand>
</feature>
<feature type="binding site" evidence="16">
    <location>
        <position position="757"/>
    </location>
    <ligand>
        <name>ATP</name>
        <dbReference type="ChEBI" id="CHEBI:30616"/>
        <label>2</label>
    </ligand>
</feature>
<feature type="binding site" evidence="16">
    <location>
        <position position="761"/>
    </location>
    <ligand>
        <name>ATP</name>
        <dbReference type="ChEBI" id="CHEBI:30616"/>
        <label>2</label>
    </ligand>
</feature>
<keyword evidence="12 16" id="KW-0665">Pyrimidine biosynthesis</keyword>
<dbReference type="PROSITE" id="PS00866">
    <property type="entry name" value="CPSASE_1"/>
    <property type="match status" value="1"/>
</dbReference>
<evidence type="ECO:0000313" key="19">
    <source>
        <dbReference type="EMBL" id="SDZ23203.1"/>
    </source>
</evidence>
<dbReference type="UniPathway" id="UPA00068">
    <property type="reaction ID" value="UER00171"/>
</dbReference>
<dbReference type="InterPro" id="IPR005480">
    <property type="entry name" value="CPSase_lsu_oligo"/>
</dbReference>
<evidence type="ECO:0000256" key="14">
    <source>
        <dbReference type="ARBA" id="ARBA00047359"/>
    </source>
</evidence>
<keyword evidence="7" id="KW-0479">Metal-binding</keyword>
<dbReference type="Proteomes" id="UP000198935">
    <property type="component" value="Unassembled WGS sequence"/>
</dbReference>
<feature type="binding site" evidence="16">
    <location>
        <position position="841"/>
    </location>
    <ligand>
        <name>ATP</name>
        <dbReference type="ChEBI" id="CHEBI:30616"/>
        <label>2</label>
    </ligand>
</feature>
<dbReference type="PROSITE" id="PS50975">
    <property type="entry name" value="ATP_GRASP"/>
    <property type="match status" value="2"/>
</dbReference>
<dbReference type="SMART" id="SM01096">
    <property type="entry name" value="CPSase_L_D3"/>
    <property type="match status" value="1"/>
</dbReference>
<feature type="binding site" evidence="16">
    <location>
        <position position="298"/>
    </location>
    <ligand>
        <name>Mn(2+)</name>
        <dbReference type="ChEBI" id="CHEBI:29035"/>
        <label>2</label>
    </ligand>
</feature>
<dbReference type="GO" id="GO:0005524">
    <property type="term" value="F:ATP binding"/>
    <property type="evidence" value="ECO:0007669"/>
    <property type="project" value="UniProtKB-UniRule"/>
</dbReference>
<feature type="binding site" evidence="16">
    <location>
        <position position="843"/>
    </location>
    <ligand>
        <name>Mn(2+)</name>
        <dbReference type="ChEBI" id="CHEBI:29035"/>
        <label>4</label>
    </ligand>
</feature>
<dbReference type="Gene3D" id="3.40.50.1380">
    <property type="entry name" value="Methylglyoxal synthase-like domain"/>
    <property type="match status" value="1"/>
</dbReference>
<keyword evidence="4 16" id="KW-0055">Arginine biosynthesis</keyword>
<dbReference type="EC" id="6.3.4.16" evidence="16"/>
<comment type="domain">
    <text evidence="16">The large subunit is composed of 2 ATP-grasp domains that are involved in binding the 2 ATP molecules needed for carbamoyl phosphate synthesis. The N-terminal ATP-grasp domain (referred to as the carboxyphosphate synthetic component) catalyzes the ATP-dependent phosphorylation of hydrogencarbonate to carboxyphosphate and the subsequent nucleophilic attack by ammonia to form a carbamate intermediate. The C-terminal ATP-grasp domain (referred to as the carbamoyl phosphate synthetic component) then catalyzes the phosphorylation of carbamate with the second ATP to form the end product carbamoyl phosphate. The reactive and unstable enzyme intermediates are sequentially channeled from one active site to the next through the interior of the protein over a distance of at least 96 A.</text>
</comment>
<evidence type="ECO:0000259" key="17">
    <source>
        <dbReference type="PROSITE" id="PS50975"/>
    </source>
</evidence>
<feature type="binding site" evidence="16">
    <location>
        <position position="298"/>
    </location>
    <ligand>
        <name>ATP</name>
        <dbReference type="ChEBI" id="CHEBI:30616"/>
        <label>1</label>
    </ligand>
</feature>
<comment type="catalytic activity">
    <reaction evidence="15 16">
        <text>hydrogencarbonate + L-glutamine + 2 ATP + H2O = carbamoyl phosphate + L-glutamate + 2 ADP + phosphate + 2 H(+)</text>
        <dbReference type="Rhea" id="RHEA:18633"/>
        <dbReference type="ChEBI" id="CHEBI:15377"/>
        <dbReference type="ChEBI" id="CHEBI:15378"/>
        <dbReference type="ChEBI" id="CHEBI:17544"/>
        <dbReference type="ChEBI" id="CHEBI:29985"/>
        <dbReference type="ChEBI" id="CHEBI:30616"/>
        <dbReference type="ChEBI" id="CHEBI:43474"/>
        <dbReference type="ChEBI" id="CHEBI:58228"/>
        <dbReference type="ChEBI" id="CHEBI:58359"/>
        <dbReference type="ChEBI" id="CHEBI:456216"/>
        <dbReference type="EC" id="6.3.5.5"/>
    </reaction>
</comment>
<dbReference type="InterPro" id="IPR011607">
    <property type="entry name" value="MGS-like_dom"/>
</dbReference>
<evidence type="ECO:0000313" key="20">
    <source>
        <dbReference type="Proteomes" id="UP000198935"/>
    </source>
</evidence>
<feature type="region of interest" description="Allosteric domain" evidence="16">
    <location>
        <begin position="940"/>
        <end position="1112"/>
    </location>
</feature>
<feature type="domain" description="ATP-grasp" evidence="17">
    <location>
        <begin position="678"/>
        <end position="870"/>
    </location>
</feature>
<feature type="binding site" evidence="16">
    <location>
        <position position="175"/>
    </location>
    <ligand>
        <name>ATP</name>
        <dbReference type="ChEBI" id="CHEBI:30616"/>
        <label>1</label>
    </ligand>
</feature>
<dbReference type="PROSITE" id="PS00867">
    <property type="entry name" value="CPSASE_2"/>
    <property type="match status" value="2"/>
</dbReference>
<evidence type="ECO:0000256" key="7">
    <source>
        <dbReference type="ARBA" id="ARBA00022723"/>
    </source>
</evidence>
<keyword evidence="13" id="KW-0464">Manganese</keyword>
<evidence type="ECO:0000256" key="13">
    <source>
        <dbReference type="ARBA" id="ARBA00023211"/>
    </source>
</evidence>
<dbReference type="EC" id="6.3.5.5" evidence="16"/>
<evidence type="ECO:0000256" key="1">
    <source>
        <dbReference type="ARBA" id="ARBA00001936"/>
    </source>
</evidence>
<evidence type="ECO:0000256" key="4">
    <source>
        <dbReference type="ARBA" id="ARBA00022571"/>
    </source>
</evidence>
<dbReference type="Gene3D" id="3.30.470.20">
    <property type="entry name" value="ATP-grasp fold, B domain"/>
    <property type="match status" value="2"/>
</dbReference>
<feature type="binding site" evidence="16">
    <location>
        <position position="829"/>
    </location>
    <ligand>
        <name>ATP</name>
        <dbReference type="ChEBI" id="CHEBI:30616"/>
        <label>2</label>
    </ligand>
</feature>
<dbReference type="PRINTS" id="PR00098">
    <property type="entry name" value="CPSASE"/>
</dbReference>
<dbReference type="Gene3D" id="3.40.50.20">
    <property type="match status" value="2"/>
</dbReference>
<protein>
    <recommendedName>
        <fullName evidence="16">Carbamoyl phosphate synthase large chain</fullName>
        <ecNumber evidence="16">6.3.4.16</ecNumber>
        <ecNumber evidence="16">6.3.5.5</ecNumber>
    </recommendedName>
    <alternativeName>
        <fullName evidence="16">Carbamoyl phosphate synthetase ammonia chain</fullName>
    </alternativeName>
</protein>
<dbReference type="InterPro" id="IPR016185">
    <property type="entry name" value="PreATP-grasp_dom_sf"/>
</dbReference>
<dbReference type="InterPro" id="IPR013815">
    <property type="entry name" value="ATP_grasp_subdomain_1"/>
</dbReference>
<dbReference type="GO" id="GO:0004087">
    <property type="term" value="F:carbamoyl-phosphate synthase (ammonia) activity"/>
    <property type="evidence" value="ECO:0007669"/>
    <property type="project" value="UniProtKB-EC"/>
</dbReference>
<keyword evidence="9 16" id="KW-0547">Nucleotide-binding</keyword>
<feature type="binding site" evidence="16">
    <location>
        <position position="284"/>
    </location>
    <ligand>
        <name>Mg(2+)</name>
        <dbReference type="ChEBI" id="CHEBI:18420"/>
        <label>1</label>
    </ligand>
</feature>
<feature type="binding site" evidence="16">
    <location>
        <position position="300"/>
    </location>
    <ligand>
        <name>Mn(2+)</name>
        <dbReference type="ChEBI" id="CHEBI:29035"/>
        <label>2</label>
    </ligand>
</feature>
<dbReference type="PROSITE" id="PS51855">
    <property type="entry name" value="MGS"/>
    <property type="match status" value="1"/>
</dbReference>
<feature type="region of interest" description="Oligomerization domain" evidence="16">
    <location>
        <begin position="402"/>
        <end position="551"/>
    </location>
</feature>
<keyword evidence="20" id="KW-1185">Reference proteome</keyword>
<dbReference type="NCBIfam" id="TIGR01369">
    <property type="entry name" value="CPSaseII_lrg"/>
    <property type="match status" value="1"/>
</dbReference>
<dbReference type="GO" id="GO:0006541">
    <property type="term" value="P:glutamine metabolic process"/>
    <property type="evidence" value="ECO:0007669"/>
    <property type="project" value="TreeGrafter"/>
</dbReference>
<feature type="binding site" evidence="16">
    <location>
        <position position="788"/>
    </location>
    <ligand>
        <name>ATP</name>
        <dbReference type="ChEBI" id="CHEBI:30616"/>
        <label>2</label>
    </ligand>
</feature>
<evidence type="ECO:0000256" key="9">
    <source>
        <dbReference type="ARBA" id="ARBA00022741"/>
    </source>
</evidence>
<comment type="pathway">
    <text evidence="2 16">Amino-acid biosynthesis; L-arginine biosynthesis; carbamoyl phosphate from bicarbonate: step 1/1.</text>
</comment>
<comment type="function">
    <text evidence="16">Large subunit of the glutamine-dependent carbamoyl phosphate synthetase (CPSase). CPSase catalyzes the formation of carbamoyl phosphate from the ammonia moiety of glutamine, carbonate, and phosphate donated by ATP, constituting the first step of 2 biosynthetic pathways, one leading to arginine and/or urea and the other to pyrimidine nucleotides. The large subunit (synthetase) binds the substrates ammonia (free or transferred from glutamine from the small subunit), hydrogencarbonate and ATP and carries out an ATP-coupled ligase reaction, activating hydrogencarbonate by forming carboxy phosphate which reacts with ammonia to form carbamoyl phosphate.</text>
</comment>
<keyword evidence="10 16" id="KW-0067">ATP-binding</keyword>
<proteinExistence type="inferred from homology"/>
<evidence type="ECO:0000256" key="3">
    <source>
        <dbReference type="ARBA" id="ARBA00009799"/>
    </source>
</evidence>
<gene>
    <name evidence="16" type="primary">carB</name>
    <name evidence="19" type="ORF">SAMN05421736_10836</name>
</gene>
<dbReference type="InterPro" id="IPR058047">
    <property type="entry name" value="CPSase_preATP-grasp"/>
</dbReference>
<feature type="binding site" evidence="16">
    <location>
        <position position="300"/>
    </location>
    <ligand>
        <name>Mg(2+)</name>
        <dbReference type="ChEBI" id="CHEBI:18420"/>
        <label>2</label>
    </ligand>
</feature>
<keyword evidence="8 16" id="KW-0677">Repeat</keyword>
<feature type="binding site" evidence="16">
    <location>
        <position position="210"/>
    </location>
    <ligand>
        <name>ATP</name>
        <dbReference type="ChEBI" id="CHEBI:30616"/>
        <label>1</label>
    </ligand>
</feature>
<dbReference type="SMART" id="SM00851">
    <property type="entry name" value="MGS"/>
    <property type="match status" value="1"/>
</dbReference>
<feature type="binding site" evidence="16">
    <location>
        <position position="755"/>
    </location>
    <ligand>
        <name>ATP</name>
        <dbReference type="ChEBI" id="CHEBI:30616"/>
        <label>2</label>
    </ligand>
</feature>
<dbReference type="NCBIfam" id="NF003671">
    <property type="entry name" value="PRK05294.1"/>
    <property type="match status" value="1"/>
</dbReference>
<dbReference type="GO" id="GO:0005737">
    <property type="term" value="C:cytoplasm"/>
    <property type="evidence" value="ECO:0007669"/>
    <property type="project" value="TreeGrafter"/>
</dbReference>
<feature type="binding site" evidence="16">
    <location>
        <position position="284"/>
    </location>
    <ligand>
        <name>Mn(2+)</name>
        <dbReference type="ChEBI" id="CHEBI:29035"/>
        <label>1</label>
    </ligand>
</feature>
<feature type="binding site" evidence="16">
    <location>
        <position position="843"/>
    </location>
    <ligand>
        <name>Mg(2+)</name>
        <dbReference type="ChEBI" id="CHEBI:18420"/>
        <label>4</label>
    </ligand>
</feature>
<comment type="cofactor">
    <cofactor evidence="16">
        <name>Mg(2+)</name>
        <dbReference type="ChEBI" id="CHEBI:18420"/>
    </cofactor>
    <cofactor evidence="16">
        <name>Mn(2+)</name>
        <dbReference type="ChEBI" id="CHEBI:29035"/>
    </cofactor>
    <text evidence="16">Binds 4 Mg(2+) or Mn(2+) ions per subunit.</text>
</comment>
<feature type="binding site" evidence="16">
    <location>
        <position position="176"/>
    </location>
    <ligand>
        <name>ATP</name>
        <dbReference type="ChEBI" id="CHEBI:30616"/>
        <label>1</label>
    </ligand>
</feature>
<dbReference type="UniPathway" id="UPA00070">
    <property type="reaction ID" value="UER00115"/>
</dbReference>
<name>A0A1H3RCE9_9BACI</name>
<feature type="binding site" evidence="16">
    <location>
        <position position="841"/>
    </location>
    <ligand>
        <name>Mg(2+)</name>
        <dbReference type="ChEBI" id="CHEBI:18420"/>
        <label>3</label>
    </ligand>
</feature>
<comment type="subunit">
    <text evidence="16">Composed of two chains; the small (or glutamine) chain promotes the hydrolysis of glutamine to ammonia, which is used by the large (or ammonia) chain to synthesize carbamoyl phosphate. Tetramer of heterodimers (alpha,beta)4.</text>
</comment>
<dbReference type="SUPFAM" id="SSF48108">
    <property type="entry name" value="Carbamoyl phosphate synthetase, large subunit connection domain"/>
    <property type="match status" value="1"/>
</dbReference>
<feature type="binding site" evidence="16">
    <location>
        <position position="241"/>
    </location>
    <ligand>
        <name>ATP</name>
        <dbReference type="ChEBI" id="CHEBI:30616"/>
        <label>1</label>
    </ligand>
</feature>
<dbReference type="HAMAP" id="MF_01210_B">
    <property type="entry name" value="CPSase_L_chain_B"/>
    <property type="match status" value="1"/>
</dbReference>
<feature type="region of interest" description="Carboxyphosphate synthetic domain" evidence="16">
    <location>
        <begin position="1"/>
        <end position="401"/>
    </location>
</feature>
<feature type="binding site" evidence="16">
    <location>
        <position position="841"/>
    </location>
    <ligand>
        <name>Mg(2+)</name>
        <dbReference type="ChEBI" id="CHEBI:18420"/>
        <label>4</label>
    </ligand>
</feature>
<evidence type="ECO:0000259" key="18">
    <source>
        <dbReference type="PROSITE" id="PS51855"/>
    </source>
</evidence>
<dbReference type="InterPro" id="IPR036897">
    <property type="entry name" value="CarbamoylP_synth_lsu_oligo_sf"/>
</dbReference>
<feature type="binding site" evidence="16">
    <location>
        <position position="169"/>
    </location>
    <ligand>
        <name>ATP</name>
        <dbReference type="ChEBI" id="CHEBI:30616"/>
        <label>1</label>
    </ligand>
</feature>
<dbReference type="InterPro" id="IPR036914">
    <property type="entry name" value="MGS-like_dom_sf"/>
</dbReference>
<feature type="binding site" evidence="16">
    <location>
        <position position="298"/>
    </location>
    <ligand>
        <name>Mg(2+)</name>
        <dbReference type="ChEBI" id="CHEBI:18420"/>
        <label>2</label>
    </ligand>
</feature>
<evidence type="ECO:0000256" key="8">
    <source>
        <dbReference type="ARBA" id="ARBA00022737"/>
    </source>
</evidence>
<dbReference type="STRING" id="1503961.SAMN05421736_10836"/>
<dbReference type="Gene3D" id="3.30.1490.20">
    <property type="entry name" value="ATP-grasp fold, A domain"/>
    <property type="match status" value="1"/>
</dbReference>
<dbReference type="GO" id="GO:0006526">
    <property type="term" value="P:L-arginine biosynthetic process"/>
    <property type="evidence" value="ECO:0007669"/>
    <property type="project" value="UniProtKB-UniRule"/>
</dbReference>
<dbReference type="NCBIfam" id="NF009455">
    <property type="entry name" value="PRK12815.1"/>
    <property type="match status" value="1"/>
</dbReference>
<dbReference type="Gene3D" id="1.10.1030.10">
    <property type="entry name" value="Carbamoyl-phosphate synthetase, large subunit oligomerisation domain"/>
    <property type="match status" value="1"/>
</dbReference>
<comment type="similarity">
    <text evidence="3 16">Belongs to the CarB family.</text>
</comment>
<feature type="binding site" evidence="16">
    <location>
        <position position="829"/>
    </location>
    <ligand>
        <name>Mn(2+)</name>
        <dbReference type="ChEBI" id="CHEBI:29035"/>
        <label>3</label>
    </ligand>
</feature>
<dbReference type="OrthoDB" id="9804197at2"/>
<comment type="caution">
    <text evidence="16">Lacks conserved residue(s) required for the propagation of feature annotation.</text>
</comment>
<feature type="binding site" evidence="16">
    <location>
        <position position="298"/>
    </location>
    <ligand>
        <name>Mn(2+)</name>
        <dbReference type="ChEBI" id="CHEBI:29035"/>
        <label>1</label>
    </ligand>
</feature>
<feature type="binding site" evidence="16">
    <location>
        <position position="841"/>
    </location>
    <ligand>
        <name>Mn(2+)</name>
        <dbReference type="ChEBI" id="CHEBI:29035"/>
        <label>4</label>
    </ligand>
</feature>
<dbReference type="FunFam" id="1.10.1030.10:FF:000002">
    <property type="entry name" value="Carbamoyl-phosphate synthase large chain"/>
    <property type="match status" value="1"/>
</dbReference>
<feature type="binding site" evidence="16">
    <location>
        <position position="243"/>
    </location>
    <ligand>
        <name>ATP</name>
        <dbReference type="ChEBI" id="CHEBI:30616"/>
        <label>1</label>
    </ligand>
</feature>
<keyword evidence="5 16" id="KW-0436">Ligase</keyword>
<evidence type="ECO:0000256" key="10">
    <source>
        <dbReference type="ARBA" id="ARBA00022840"/>
    </source>
</evidence>
<dbReference type="GO" id="GO:0004088">
    <property type="term" value="F:carbamoyl-phosphate synthase (glutamine-hydrolyzing) activity"/>
    <property type="evidence" value="ECO:0007669"/>
    <property type="project" value="UniProtKB-UniRule"/>
</dbReference>
<evidence type="ECO:0000256" key="6">
    <source>
        <dbReference type="ARBA" id="ARBA00022605"/>
    </source>
</evidence>
<dbReference type="SUPFAM" id="SSF52335">
    <property type="entry name" value="Methylglyoxal synthase-like"/>
    <property type="match status" value="1"/>
</dbReference>
<dbReference type="InterPro" id="IPR011761">
    <property type="entry name" value="ATP-grasp"/>
</dbReference>
<dbReference type="SUPFAM" id="SSF56059">
    <property type="entry name" value="Glutathione synthetase ATP-binding domain-like"/>
    <property type="match status" value="2"/>
</dbReference>
<feature type="binding site" evidence="16">
    <location>
        <position position="208"/>
    </location>
    <ligand>
        <name>ATP</name>
        <dbReference type="ChEBI" id="CHEBI:30616"/>
        <label>1</label>
    </ligand>
</feature>
<feature type="binding site" evidence="16">
    <location>
        <position position="298"/>
    </location>
    <ligand>
        <name>Mg(2+)</name>
        <dbReference type="ChEBI" id="CHEBI:18420"/>
        <label>1</label>
    </ligand>
</feature>
<feature type="binding site" evidence="16">
    <location>
        <position position="829"/>
    </location>
    <ligand>
        <name>Mg(2+)</name>
        <dbReference type="ChEBI" id="CHEBI:18420"/>
        <label>3</label>
    </ligand>
</feature>
<evidence type="ECO:0000256" key="16">
    <source>
        <dbReference type="HAMAP-Rule" id="MF_01210"/>
    </source>
</evidence>
<feature type="binding site" evidence="16">
    <location>
        <position position="789"/>
    </location>
    <ligand>
        <name>ATP</name>
        <dbReference type="ChEBI" id="CHEBI:30616"/>
        <label>2</label>
    </ligand>
</feature>
<dbReference type="Pfam" id="PF25596">
    <property type="entry name" value="CPSase_L_D1"/>
    <property type="match status" value="2"/>
</dbReference>
<keyword evidence="6 16" id="KW-0028">Amino-acid biosynthesis</keyword>
<feature type="binding site" evidence="16">
    <location>
        <position position="841"/>
    </location>
    <ligand>
        <name>Mn(2+)</name>
        <dbReference type="ChEBI" id="CHEBI:29035"/>
        <label>3</label>
    </ligand>
</feature>
<dbReference type="AlphaFoldDB" id="A0A1H3RCE9"/>
<dbReference type="EMBL" id="FNPI01000008">
    <property type="protein sequence ID" value="SDZ23203.1"/>
    <property type="molecule type" value="Genomic_DNA"/>
</dbReference>
<feature type="binding site" evidence="16">
    <location>
        <position position="215"/>
    </location>
    <ligand>
        <name>ATP</name>
        <dbReference type="ChEBI" id="CHEBI:30616"/>
        <label>1</label>
    </ligand>
</feature>
<feature type="domain" description="ATP-grasp" evidence="17">
    <location>
        <begin position="133"/>
        <end position="327"/>
    </location>
</feature>
<dbReference type="FunFam" id="3.30.470.20:FF:000001">
    <property type="entry name" value="Carbamoyl-phosphate synthase large chain"/>
    <property type="match status" value="1"/>
</dbReference>
<evidence type="ECO:0000256" key="5">
    <source>
        <dbReference type="ARBA" id="ARBA00022598"/>
    </source>
</evidence>
<comment type="cofactor">
    <cofactor evidence="1">
        <name>Mn(2+)</name>
        <dbReference type="ChEBI" id="CHEBI:29035"/>
    </cofactor>
</comment>
<sequence length="1112" mass="122688">MPKHSSLQKILVIGSGPIVIGQAAEFDYAGTQACLALKEEGVEVVLVNSNPATIMTDQTIADRVYIEPLIAETIEEIIIKEKPDGMIGTLGGQTGLNLTVELHEKGILQKHGVKLLGTSVESIQKGEDREKFRNLMLEIGEPIPESSIVETMEAGKYFVEEVGYPVIIRPAYTLGGAGGGFAYDDEQFAAILKQGLSLSPIHQVLVEKSIKGWKEVEYEVMRDENDTCTIVCNMENMDPVGVHTGDSIVVAPSQTLSDVQYQMLRNASLKVIRALGVVGGCNIQFALEPDSNRYYIIEVNPRVSRSSALASKATGYPIARIATKCAVGYHLDEIVNPITGNTFASFEPAIDYIVVKLPRFPFDKFSEGDRSLGTQMKATGEVMAMDRSFEGALNKALRSLETNNHSLRDKKMPSLSTDGLEELLTKPTDLRLYAIAEAFARGYSVKEVNRLTEMDDWFLTKVKKIVDVEAELQSCSWEQVPEQILRRAKLMNIGDRRLAEIFAVAEEKIRGLWSAIGIKRGYKLVDTCAGEFDAVTPYFYSTWQGADEVETPPRQAGRKKILVIGSGPIRIGQGIEFDYCSVQAALAVKKLGHEAIVINNNPETVSTDYSIADRLYFEPLALEDVLAVIEKEQVDGVLIQFGGQTAINLANELKEAGVPLLGTMPEAIDKLEDRRQFYELLNDLDIPHISGETVGQPEQLLETAAQLGYPVLIRPSYVIGGQSMFICHNAKELQQYFHRIMEEGNERCLPLLVDQYLPGLECEVDVISDGETVVIPGIFEHLEKAGVHSGDSTTMFPPVSMDEKTKQQIIRYAEKIAKAVPIVGMMNIQYVVHEGIIYVIEVNPRSSRTVPIMSKVTGVPMIEWATSVQLGEPLSKLSGGATGLLPEPAFHTVKAPVFSAGKLKGVDHVLGPEMKSTGEVLGLGATLDEAFGKTLAVLPNGKPENVIDDGESKQQKSVFCSIADRAKAESLSLIQAVTDCGYLIVATAGTAQFLQQHGFSVAAAPKQRDALQQYWKQQQPSIVLNIPSRGRDKEKTGFLIRELAVRYQVPYFTSLETLSPYIHWLKNQEKKGEPRTIEEYYRRDGGRTNEKAENNQKKEVEEACRCHQLSRI</sequence>
<reference evidence="20" key="1">
    <citation type="submission" date="2016-10" db="EMBL/GenBank/DDBJ databases">
        <authorList>
            <person name="Varghese N."/>
            <person name="Submissions S."/>
        </authorList>
    </citation>
    <scope>NUCLEOTIDE SEQUENCE [LARGE SCALE GENOMIC DNA]</scope>
    <source>
        <strain evidence="20">SP</strain>
    </source>
</reference>
<feature type="binding site" evidence="16">
    <location>
        <position position="242"/>
    </location>
    <ligand>
        <name>ATP</name>
        <dbReference type="ChEBI" id="CHEBI:30616"/>
        <label>1</label>
    </ligand>
</feature>